<dbReference type="GO" id="GO:0051301">
    <property type="term" value="P:cell division"/>
    <property type="evidence" value="ECO:0007669"/>
    <property type="project" value="UniProtKB-KW"/>
</dbReference>
<dbReference type="WBParaSite" id="jg16597">
    <property type="protein sequence ID" value="jg16597"/>
    <property type="gene ID" value="jg16597"/>
</dbReference>
<feature type="domain" description="Kinetochore protein Nuf2 N-terminal" evidence="10">
    <location>
        <begin position="9"/>
        <end position="134"/>
    </location>
</feature>
<evidence type="ECO:0000256" key="2">
    <source>
        <dbReference type="ARBA" id="ARBA00005498"/>
    </source>
</evidence>
<reference evidence="12 13" key="1">
    <citation type="submission" date="2022-11" db="UniProtKB">
        <authorList>
            <consortium name="WormBaseParasite"/>
        </authorList>
    </citation>
    <scope>IDENTIFICATION</scope>
</reference>
<evidence type="ECO:0000313" key="11">
    <source>
        <dbReference type="Proteomes" id="UP000887574"/>
    </source>
</evidence>
<keyword evidence="5" id="KW-0498">Mitosis</keyword>
<evidence type="ECO:0000259" key="10">
    <source>
        <dbReference type="Pfam" id="PF03800"/>
    </source>
</evidence>
<proteinExistence type="inferred from homology"/>
<evidence type="ECO:0000256" key="7">
    <source>
        <dbReference type="ARBA" id="ARBA00023306"/>
    </source>
</evidence>
<evidence type="ECO:0000256" key="9">
    <source>
        <dbReference type="SAM" id="Coils"/>
    </source>
</evidence>
<dbReference type="InterPro" id="IPR038275">
    <property type="entry name" value="Nuf2_N_sf"/>
</dbReference>
<evidence type="ECO:0000256" key="5">
    <source>
        <dbReference type="ARBA" id="ARBA00022776"/>
    </source>
</evidence>
<accession>A0A915D8L6</accession>
<keyword evidence="11" id="KW-1185">Reference proteome</keyword>
<evidence type="ECO:0000256" key="1">
    <source>
        <dbReference type="ARBA" id="ARBA00004584"/>
    </source>
</evidence>
<feature type="coiled-coil region" evidence="9">
    <location>
        <begin position="312"/>
        <end position="424"/>
    </location>
</feature>
<dbReference type="Proteomes" id="UP000887574">
    <property type="component" value="Unplaced"/>
</dbReference>
<keyword evidence="6 9" id="KW-0175">Coiled coil</keyword>
<sequence length="442" mass="52024">MSQTNIAVELRTIVDFFTSEAPALKVTAEMIKTPTADNILRLYYFLCDLIFDFEGREIFDSKNEVYGRALMIIRVFDFLSGLFTDILDGEGDFNYTDLLLPEPSKTRYFLVQLIRFYNFKCDRQREVDMVANELDERRRDVEAERVFESNTQSQLERERETQEGVRKKKLELTTRSNELEKEFKNIQAQRDDLKREFESKKQRSETQRKKIEELQSAITEAEEKSKRLEMNIVSSPDRIVSDIENMEKELQDLNRKQTQVAQDCRKLERDLGNQSVSKQIVDHFVDELKQLEHFQDELSEYRRVEDQKAQDLKDVEVKALAMEQQLAEMQAENETKLRQLADKQQTDERSIGLLIQEKGHLESDLKELSVRVKKAKEEMRTTQQHLKKKEKDLTTIGEKFDAAVEKLKEQHELIQNKVDREEKIVQDTLKKAAVCTGTQNFQ</sequence>
<feature type="coiled-coil region" evidence="9">
    <location>
        <begin position="169"/>
        <end position="270"/>
    </location>
</feature>
<protein>
    <submittedName>
        <fullName evidence="12 13">Kinetochore protein Nuf2 N-terminal domain-containing protein</fullName>
    </submittedName>
</protein>
<dbReference type="InterPro" id="IPR005549">
    <property type="entry name" value="Kinetochore_Nuf2_N"/>
</dbReference>
<dbReference type="Gene3D" id="1.10.418.60">
    <property type="entry name" value="Ncd80 complex, Nuf2 subunit"/>
    <property type="match status" value="1"/>
</dbReference>
<evidence type="ECO:0000313" key="12">
    <source>
        <dbReference type="WBParaSite" id="jg16597"/>
    </source>
</evidence>
<dbReference type="GO" id="GO:0031262">
    <property type="term" value="C:Ndc80 complex"/>
    <property type="evidence" value="ECO:0007669"/>
    <property type="project" value="InterPro"/>
</dbReference>
<evidence type="ECO:0000256" key="3">
    <source>
        <dbReference type="ARBA" id="ARBA00022454"/>
    </source>
</evidence>
<comment type="similarity">
    <text evidence="2">Belongs to the NUF2 family.</text>
</comment>
<dbReference type="WBParaSite" id="jg24157">
    <property type="protein sequence ID" value="jg24157"/>
    <property type="gene ID" value="jg24157"/>
</dbReference>
<evidence type="ECO:0000256" key="8">
    <source>
        <dbReference type="ARBA" id="ARBA00023328"/>
    </source>
</evidence>
<keyword evidence="4" id="KW-0132">Cell division</keyword>
<dbReference type="AlphaFoldDB" id="A0A915D8L6"/>
<evidence type="ECO:0000256" key="6">
    <source>
        <dbReference type="ARBA" id="ARBA00023054"/>
    </source>
</evidence>
<evidence type="ECO:0000256" key="4">
    <source>
        <dbReference type="ARBA" id="ARBA00022618"/>
    </source>
</evidence>
<evidence type="ECO:0000313" key="13">
    <source>
        <dbReference type="WBParaSite" id="jg24157"/>
    </source>
</evidence>
<name>A0A915D8L6_9BILA</name>
<comment type="subcellular location">
    <subcellularLocation>
        <location evidence="1">Chromosome</location>
        <location evidence="1">Centromere</location>
    </subcellularLocation>
</comment>
<keyword evidence="8" id="KW-0137">Centromere</keyword>
<keyword evidence="3" id="KW-0158">Chromosome</keyword>
<organism evidence="11 12">
    <name type="scientific">Ditylenchus dipsaci</name>
    <dbReference type="NCBI Taxonomy" id="166011"/>
    <lineage>
        <taxon>Eukaryota</taxon>
        <taxon>Metazoa</taxon>
        <taxon>Ecdysozoa</taxon>
        <taxon>Nematoda</taxon>
        <taxon>Chromadorea</taxon>
        <taxon>Rhabditida</taxon>
        <taxon>Tylenchina</taxon>
        <taxon>Tylenchomorpha</taxon>
        <taxon>Sphaerularioidea</taxon>
        <taxon>Anguinidae</taxon>
        <taxon>Anguininae</taxon>
        <taxon>Ditylenchus</taxon>
    </lineage>
</organism>
<dbReference type="Pfam" id="PF03800">
    <property type="entry name" value="Nuf2"/>
    <property type="match status" value="1"/>
</dbReference>
<keyword evidence="7" id="KW-0131">Cell cycle</keyword>